<comment type="caution">
    <text evidence="2">The sequence shown here is derived from an EMBL/GenBank/DDBJ whole genome shotgun (WGS) entry which is preliminary data.</text>
</comment>
<protein>
    <submittedName>
        <fullName evidence="2">GNAT family N-acetyltransferase</fullName>
    </submittedName>
</protein>
<dbReference type="InterPro" id="IPR000182">
    <property type="entry name" value="GNAT_dom"/>
</dbReference>
<evidence type="ECO:0000313" key="2">
    <source>
        <dbReference type="EMBL" id="MBD0725966.1"/>
    </source>
</evidence>
<gene>
    <name evidence="2" type="ORF">B6A10_12315</name>
</gene>
<reference evidence="2 3" key="1">
    <citation type="journal article" date="2020" name="Microbiol. Res.">
        <title>Flavobacterium pokkalii sp. nov., a novel plant growth promoting native rhizobacteria isolated from pokkali rice grown in coastal saline affected agricultural regions of southern India, Kerala.</title>
        <authorList>
            <person name="Menon R.R."/>
            <person name="Kumari S."/>
            <person name="Viver T."/>
            <person name="Rameshkumar N."/>
        </authorList>
    </citation>
    <scope>NUCLEOTIDE SEQUENCE [LARGE SCALE GENOMIC DNA]</scope>
    <source>
        <strain evidence="2 3">L1I52</strain>
    </source>
</reference>
<dbReference type="Pfam" id="PF00583">
    <property type="entry name" value="Acetyltransf_1"/>
    <property type="match status" value="1"/>
</dbReference>
<dbReference type="RefSeq" id="WP_188221149.1">
    <property type="nucleotide sequence ID" value="NZ_NASZ01000020.1"/>
</dbReference>
<feature type="domain" description="N-acetyltransferase" evidence="1">
    <location>
        <begin position="3"/>
        <end position="170"/>
    </location>
</feature>
<dbReference type="PROSITE" id="PS51186">
    <property type="entry name" value="GNAT"/>
    <property type="match status" value="1"/>
</dbReference>
<dbReference type="SUPFAM" id="SSF55729">
    <property type="entry name" value="Acyl-CoA N-acyltransferases (Nat)"/>
    <property type="match status" value="1"/>
</dbReference>
<name>A0ABR7USW2_9FLAO</name>
<dbReference type="InterPro" id="IPR016181">
    <property type="entry name" value="Acyl_CoA_acyltransferase"/>
</dbReference>
<evidence type="ECO:0000313" key="3">
    <source>
        <dbReference type="Proteomes" id="UP000661715"/>
    </source>
</evidence>
<accession>A0ABR7USW2</accession>
<organism evidence="2 3">
    <name type="scientific">Flavobacterium pokkalii</name>
    <dbReference type="NCBI Taxonomy" id="1940408"/>
    <lineage>
        <taxon>Bacteria</taxon>
        <taxon>Pseudomonadati</taxon>
        <taxon>Bacteroidota</taxon>
        <taxon>Flavobacteriia</taxon>
        <taxon>Flavobacteriales</taxon>
        <taxon>Flavobacteriaceae</taxon>
        <taxon>Flavobacterium</taxon>
    </lineage>
</organism>
<dbReference type="Proteomes" id="UP000661715">
    <property type="component" value="Unassembled WGS sequence"/>
</dbReference>
<dbReference type="CDD" id="cd04301">
    <property type="entry name" value="NAT_SF"/>
    <property type="match status" value="1"/>
</dbReference>
<evidence type="ECO:0000259" key="1">
    <source>
        <dbReference type="PROSITE" id="PS51186"/>
    </source>
</evidence>
<dbReference type="EMBL" id="NASZ01000020">
    <property type="protein sequence ID" value="MBD0725966.1"/>
    <property type="molecule type" value="Genomic_DNA"/>
</dbReference>
<keyword evidence="3" id="KW-1185">Reference proteome</keyword>
<dbReference type="Gene3D" id="3.40.630.30">
    <property type="match status" value="1"/>
</dbReference>
<proteinExistence type="predicted"/>
<sequence length="173" mass="20018">MNHQFRKASLSEIPQIWTILEKAIQRRKEDGSNQWQDGYPNPEVIQKDIEKEAGFVLTTNNEIIGYSAVMINDEPAYAKIIGKWITNEDFVVFHRVAITDDYLGKGLSKVILNYIEDFALSNQIYSLKADTNFDNLAMLHLFEKLGYQYCGEVYFRGSARKAFEKVLDKKDNH</sequence>